<protein>
    <submittedName>
        <fullName evidence="2">DUF302 domain-containing protein</fullName>
    </submittedName>
</protein>
<dbReference type="InterPro" id="IPR035923">
    <property type="entry name" value="TT1751-like_sf"/>
</dbReference>
<dbReference type="CDD" id="cd14797">
    <property type="entry name" value="DUF302"/>
    <property type="match status" value="1"/>
</dbReference>
<sequence length="141" mass="15881">MAKELEKIVDGSKWLFKSPYSVKETIDRLLKAIDKNPEVLQYDRIDQQAVSRIAGKEVRPAECVFFQNSELVGLLLSLNIRTAEVLPMQAVAYEDDEGQVWLVTNNPNYMDEHYNLNGGGGLIAQINVLFPGWIAQALDDN</sequence>
<evidence type="ECO:0000313" key="3">
    <source>
        <dbReference type="Proteomes" id="UP000324285"/>
    </source>
</evidence>
<dbReference type="Pfam" id="PF03625">
    <property type="entry name" value="DUF302"/>
    <property type="match status" value="1"/>
</dbReference>
<dbReference type="RefSeq" id="WP_149285638.1">
    <property type="nucleotide sequence ID" value="NZ_CP038437.2"/>
</dbReference>
<proteinExistence type="predicted"/>
<gene>
    <name evidence="2" type="ORF">E4T21_13875</name>
</gene>
<dbReference type="Proteomes" id="UP000324285">
    <property type="component" value="Chromosome"/>
</dbReference>
<dbReference type="EMBL" id="CP038437">
    <property type="protein sequence ID" value="QEM82514.1"/>
    <property type="molecule type" value="Genomic_DNA"/>
</dbReference>
<dbReference type="SUPFAM" id="SSF103247">
    <property type="entry name" value="TT1751-like"/>
    <property type="match status" value="1"/>
</dbReference>
<keyword evidence="3" id="KW-1185">Reference proteome</keyword>
<dbReference type="InterPro" id="IPR005180">
    <property type="entry name" value="DUF302"/>
</dbReference>
<feature type="domain" description="DUF302" evidence="1">
    <location>
        <begin position="47"/>
        <end position="107"/>
    </location>
</feature>
<evidence type="ECO:0000313" key="2">
    <source>
        <dbReference type="EMBL" id="QEM82514.1"/>
    </source>
</evidence>
<evidence type="ECO:0000259" key="1">
    <source>
        <dbReference type="Pfam" id="PF03625"/>
    </source>
</evidence>
<name>A0A5C1NH20_9GAMM</name>
<dbReference type="OrthoDB" id="9799367at2"/>
<reference evidence="2" key="1">
    <citation type="submission" date="2021-02" db="EMBL/GenBank/DDBJ databases">
        <title>Strain Y2R2, a novel species of the genus Halomonas.</title>
        <authorList>
            <person name="Huang H."/>
        </authorList>
    </citation>
    <scope>NUCLEOTIDE SEQUENCE</scope>
    <source>
        <strain evidence="2">Y2R2</strain>
    </source>
</reference>
<dbReference type="AlphaFoldDB" id="A0A5C1NH20"/>
<dbReference type="KEGG" id="hbh:E4T21_13875"/>
<dbReference type="Gene3D" id="3.30.310.70">
    <property type="entry name" value="TT1751-like domain"/>
    <property type="match status" value="1"/>
</dbReference>
<accession>A0A5C1NH20</accession>
<organism evidence="2 3">
    <name type="scientific">Halomonas binhaiensis</name>
    <dbReference type="NCBI Taxonomy" id="2562282"/>
    <lineage>
        <taxon>Bacteria</taxon>
        <taxon>Pseudomonadati</taxon>
        <taxon>Pseudomonadota</taxon>
        <taxon>Gammaproteobacteria</taxon>
        <taxon>Oceanospirillales</taxon>
        <taxon>Halomonadaceae</taxon>
        <taxon>Halomonas</taxon>
    </lineage>
</organism>